<sequence>MKISLPIFKEFYVYSNPLNACSYYKIRRSFDLSISKGGIAVPDEVFDCKREEEQSCQTHVHEYLGSTTIFEEIPHNHRFAGVTSEAIPSGNSHVHQLLGNSDFAVGHLHEVGARTGPAIPVGGGKHVHFVNGTTTLDRGHVHQFTFATLIEDPID</sequence>
<dbReference type="EMBL" id="JAHLQF010000001">
    <property type="protein sequence ID" value="MBU5482919.1"/>
    <property type="molecule type" value="Genomic_DNA"/>
</dbReference>
<reference evidence="1 2" key="1">
    <citation type="submission" date="2021-06" db="EMBL/GenBank/DDBJ databases">
        <authorList>
            <person name="Sun Q."/>
            <person name="Li D."/>
        </authorList>
    </citation>
    <scope>NUCLEOTIDE SEQUENCE [LARGE SCALE GENOMIC DNA]</scope>
    <source>
        <strain evidence="1 2">MSJ-11</strain>
    </source>
</reference>
<dbReference type="Pfam" id="PF12788">
    <property type="entry name" value="YmaF"/>
    <property type="match status" value="1"/>
</dbReference>
<evidence type="ECO:0000313" key="1">
    <source>
        <dbReference type="EMBL" id="MBU5482919.1"/>
    </source>
</evidence>
<dbReference type="InterPro" id="IPR024307">
    <property type="entry name" value="YmaF"/>
</dbReference>
<name>A0ABS6EEV2_9CLOT</name>
<evidence type="ECO:0000313" key="2">
    <source>
        <dbReference type="Proteomes" id="UP000726170"/>
    </source>
</evidence>
<proteinExistence type="predicted"/>
<protein>
    <submittedName>
        <fullName evidence="1">YmaF family protein</fullName>
    </submittedName>
</protein>
<accession>A0ABS6EEV2</accession>
<organism evidence="1 2">
    <name type="scientific">Clostridium mobile</name>
    <dbReference type="NCBI Taxonomy" id="2841512"/>
    <lineage>
        <taxon>Bacteria</taxon>
        <taxon>Bacillati</taxon>
        <taxon>Bacillota</taxon>
        <taxon>Clostridia</taxon>
        <taxon>Eubacteriales</taxon>
        <taxon>Clostridiaceae</taxon>
        <taxon>Clostridium</taxon>
    </lineage>
</organism>
<keyword evidence="2" id="KW-1185">Reference proteome</keyword>
<dbReference type="Proteomes" id="UP000726170">
    <property type="component" value="Unassembled WGS sequence"/>
</dbReference>
<gene>
    <name evidence="1" type="ORF">KQI86_01190</name>
</gene>
<comment type="caution">
    <text evidence="1">The sequence shown here is derived from an EMBL/GenBank/DDBJ whole genome shotgun (WGS) entry which is preliminary data.</text>
</comment>